<comment type="caution">
    <text evidence="1">The sequence shown here is derived from an EMBL/GenBank/DDBJ whole genome shotgun (WGS) entry which is preliminary data.</text>
</comment>
<reference evidence="1 2" key="1">
    <citation type="journal article" date="2023" name="Arcadia Sci">
        <title>De novo assembly of a long-read Amblyomma americanum tick genome.</title>
        <authorList>
            <person name="Chou S."/>
            <person name="Poskanzer K.E."/>
            <person name="Rollins M."/>
            <person name="Thuy-Boun P.S."/>
        </authorList>
    </citation>
    <scope>NUCLEOTIDE SEQUENCE [LARGE SCALE GENOMIC DNA]</scope>
    <source>
        <strain evidence="1">F_SG_1</strain>
        <tissue evidence="1">Salivary glands</tissue>
    </source>
</reference>
<proteinExistence type="predicted"/>
<accession>A0AAQ4DVD7</accession>
<sequence length="81" mass="8744">WSNLPQQVITCHVVALWCDGGVWRGFCMVSACIGVLNDACKMMTWSGKAVPRAAKELVHSLASRSHLHVTDQPLPAALSGE</sequence>
<evidence type="ECO:0000313" key="1">
    <source>
        <dbReference type="EMBL" id="KAK8766427.1"/>
    </source>
</evidence>
<gene>
    <name evidence="1" type="ORF">V5799_006790</name>
</gene>
<name>A0AAQ4DVD7_AMBAM</name>
<dbReference type="Proteomes" id="UP001321473">
    <property type="component" value="Unassembled WGS sequence"/>
</dbReference>
<feature type="non-terminal residue" evidence="1">
    <location>
        <position position="1"/>
    </location>
</feature>
<organism evidence="1 2">
    <name type="scientific">Amblyomma americanum</name>
    <name type="common">Lone star tick</name>
    <dbReference type="NCBI Taxonomy" id="6943"/>
    <lineage>
        <taxon>Eukaryota</taxon>
        <taxon>Metazoa</taxon>
        <taxon>Ecdysozoa</taxon>
        <taxon>Arthropoda</taxon>
        <taxon>Chelicerata</taxon>
        <taxon>Arachnida</taxon>
        <taxon>Acari</taxon>
        <taxon>Parasitiformes</taxon>
        <taxon>Ixodida</taxon>
        <taxon>Ixodoidea</taxon>
        <taxon>Ixodidae</taxon>
        <taxon>Amblyomminae</taxon>
        <taxon>Amblyomma</taxon>
    </lineage>
</organism>
<evidence type="ECO:0000313" key="2">
    <source>
        <dbReference type="Proteomes" id="UP001321473"/>
    </source>
</evidence>
<dbReference type="AlphaFoldDB" id="A0AAQ4DVD7"/>
<keyword evidence="2" id="KW-1185">Reference proteome</keyword>
<protein>
    <submittedName>
        <fullName evidence="1">Uncharacterized protein</fullName>
    </submittedName>
</protein>
<dbReference type="EMBL" id="JARKHS020026355">
    <property type="protein sequence ID" value="KAK8766427.1"/>
    <property type="molecule type" value="Genomic_DNA"/>
</dbReference>